<gene>
    <name evidence="3" type="ORF">SAMN04488508_110158</name>
</gene>
<dbReference type="PANTHER" id="PTHR34406">
    <property type="entry name" value="PROTEIN YCEI"/>
    <property type="match status" value="1"/>
</dbReference>
<dbReference type="Gene3D" id="2.40.128.110">
    <property type="entry name" value="Lipid/polyisoprenoid-binding, YceI-like"/>
    <property type="match status" value="1"/>
</dbReference>
<evidence type="ECO:0000259" key="2">
    <source>
        <dbReference type="SMART" id="SM00867"/>
    </source>
</evidence>
<accession>A0A1M6K9X7</accession>
<dbReference type="Proteomes" id="UP000184432">
    <property type="component" value="Unassembled WGS sequence"/>
</dbReference>
<evidence type="ECO:0000313" key="4">
    <source>
        <dbReference type="Proteomes" id="UP000184432"/>
    </source>
</evidence>
<feature type="domain" description="Lipid/polyisoprenoid-binding YceI-like" evidence="2">
    <location>
        <begin position="46"/>
        <end position="221"/>
    </location>
</feature>
<dbReference type="SMART" id="SM00867">
    <property type="entry name" value="YceI"/>
    <property type="match status" value="1"/>
</dbReference>
<dbReference type="PANTHER" id="PTHR34406:SF1">
    <property type="entry name" value="PROTEIN YCEI"/>
    <property type="match status" value="1"/>
</dbReference>
<name>A0A1M6K9X7_9FLAO</name>
<protein>
    <submittedName>
        <fullName evidence="3">Polyisoprenoid-binding protein YceI</fullName>
    </submittedName>
</protein>
<dbReference type="InterPro" id="IPR036761">
    <property type="entry name" value="TTHA0802/YceI-like_sf"/>
</dbReference>
<proteinExistence type="predicted"/>
<dbReference type="RefSeq" id="WP_073320712.1">
    <property type="nucleotide sequence ID" value="NZ_FQYP01000010.1"/>
</dbReference>
<dbReference type="STRING" id="570521.SAMN04488508_110158"/>
<feature type="chain" id="PRO_5012657985" evidence="1">
    <location>
        <begin position="23"/>
        <end position="224"/>
    </location>
</feature>
<reference evidence="4" key="1">
    <citation type="submission" date="2016-11" db="EMBL/GenBank/DDBJ databases">
        <authorList>
            <person name="Varghese N."/>
            <person name="Submissions S."/>
        </authorList>
    </citation>
    <scope>NUCLEOTIDE SEQUENCE [LARGE SCALE GENOMIC DNA]</scope>
    <source>
        <strain evidence="4">DSM 22623</strain>
    </source>
</reference>
<dbReference type="Pfam" id="PF04264">
    <property type="entry name" value="YceI"/>
    <property type="match status" value="1"/>
</dbReference>
<feature type="signal peptide" evidence="1">
    <location>
        <begin position="1"/>
        <end position="22"/>
    </location>
</feature>
<evidence type="ECO:0000313" key="3">
    <source>
        <dbReference type="EMBL" id="SHJ55788.1"/>
    </source>
</evidence>
<dbReference type="SUPFAM" id="SSF101874">
    <property type="entry name" value="YceI-like"/>
    <property type="match status" value="1"/>
</dbReference>
<sequence>MKTKLINLLAVLAIIFSASSCKGEKQNETETSDAEEVREAPATALTYSVNTVSSVIEWTGKKPAGLHTGTIKLSGGEVTTETGKIQSGSFVIDMNTITVTDLEGDEKAGLEGHLKGEGEGKEDHFFNVAQFPKATFEVTGVTEEAGKTMLSGNLTIKGISKNISVPVSSKVDPNGVSMTSEVFTINRTDWGVNYGSKSIFENLGDKFINDDIELKISIQANPTS</sequence>
<dbReference type="OrthoDB" id="951410at2"/>
<organism evidence="3 4">
    <name type="scientific">Aquimarina spongiae</name>
    <dbReference type="NCBI Taxonomy" id="570521"/>
    <lineage>
        <taxon>Bacteria</taxon>
        <taxon>Pseudomonadati</taxon>
        <taxon>Bacteroidota</taxon>
        <taxon>Flavobacteriia</taxon>
        <taxon>Flavobacteriales</taxon>
        <taxon>Flavobacteriaceae</taxon>
        <taxon>Aquimarina</taxon>
    </lineage>
</organism>
<dbReference type="EMBL" id="FQYP01000010">
    <property type="protein sequence ID" value="SHJ55788.1"/>
    <property type="molecule type" value="Genomic_DNA"/>
</dbReference>
<keyword evidence="1" id="KW-0732">Signal</keyword>
<dbReference type="PROSITE" id="PS51257">
    <property type="entry name" value="PROKAR_LIPOPROTEIN"/>
    <property type="match status" value="1"/>
</dbReference>
<evidence type="ECO:0000256" key="1">
    <source>
        <dbReference type="SAM" id="SignalP"/>
    </source>
</evidence>
<dbReference type="AlphaFoldDB" id="A0A1M6K9X7"/>
<keyword evidence="4" id="KW-1185">Reference proteome</keyword>
<dbReference type="InterPro" id="IPR007372">
    <property type="entry name" value="Lipid/polyisoprenoid-bd_YceI"/>
</dbReference>